<accession>A0A6A6WXB8</accession>
<dbReference type="InterPro" id="IPR050904">
    <property type="entry name" value="Adhesion/Biosynth-related"/>
</dbReference>
<dbReference type="OrthoDB" id="286301at2759"/>
<evidence type="ECO:0000313" key="4">
    <source>
        <dbReference type="EMBL" id="KAF2788367.1"/>
    </source>
</evidence>
<sequence length="371" mass="39674">MYMLSLLLLLTTALLTTAQTLLEAISAVPTLSNFTAFYSTNELFASAFFNNQSLYPITVLVPNDNAFATYLQQTGVSLTDLPPEALLTLIQYHTLVSSLSKENLTNGGSGSGMTTPTMLVNEQYNNRSVGSALASKYGGPERSKGQVVFISNQNTGSSKRLLLSRQAGSSPASVRSGLSSTVNITALDDDQGLWKGGRFHIVDGLLTPPAMCKETIRQASLTSLDRALNRSGLWDALDSSNNVTCLGPSNDAFNKAANPDQNFTSQELAKALLFHTLPQVAYSDFLVDGMEFASLQNMTVRVKVQGEGKERQIWFNNARVVDANVLTHNGLMHVLDAVMTPLDESNATTSGTPTLRPTSTASATGATSSTA</sequence>
<dbReference type="SUPFAM" id="SSF82153">
    <property type="entry name" value="FAS1 domain"/>
    <property type="match status" value="2"/>
</dbReference>
<evidence type="ECO:0000313" key="5">
    <source>
        <dbReference type="Proteomes" id="UP000799757"/>
    </source>
</evidence>
<organism evidence="4 5">
    <name type="scientific">Melanomma pulvis-pyrius CBS 109.77</name>
    <dbReference type="NCBI Taxonomy" id="1314802"/>
    <lineage>
        <taxon>Eukaryota</taxon>
        <taxon>Fungi</taxon>
        <taxon>Dikarya</taxon>
        <taxon>Ascomycota</taxon>
        <taxon>Pezizomycotina</taxon>
        <taxon>Dothideomycetes</taxon>
        <taxon>Pleosporomycetidae</taxon>
        <taxon>Pleosporales</taxon>
        <taxon>Melanommataceae</taxon>
        <taxon>Melanomma</taxon>
    </lineage>
</organism>
<feature type="domain" description="FAS1" evidence="3">
    <location>
        <begin position="208"/>
        <end position="339"/>
    </location>
</feature>
<feature type="non-terminal residue" evidence="4">
    <location>
        <position position="371"/>
    </location>
</feature>
<keyword evidence="5" id="KW-1185">Reference proteome</keyword>
<keyword evidence="2" id="KW-0732">Signal</keyword>
<evidence type="ECO:0000256" key="2">
    <source>
        <dbReference type="SAM" id="SignalP"/>
    </source>
</evidence>
<dbReference type="PROSITE" id="PS50213">
    <property type="entry name" value="FAS1"/>
    <property type="match status" value="2"/>
</dbReference>
<feature type="compositionally biased region" description="Polar residues" evidence="1">
    <location>
        <begin position="344"/>
        <end position="357"/>
    </location>
</feature>
<gene>
    <name evidence="4" type="ORF">K505DRAFT_286242</name>
</gene>
<reference evidence="4" key="1">
    <citation type="journal article" date="2020" name="Stud. Mycol.">
        <title>101 Dothideomycetes genomes: a test case for predicting lifestyles and emergence of pathogens.</title>
        <authorList>
            <person name="Haridas S."/>
            <person name="Albert R."/>
            <person name="Binder M."/>
            <person name="Bloem J."/>
            <person name="Labutti K."/>
            <person name="Salamov A."/>
            <person name="Andreopoulos B."/>
            <person name="Baker S."/>
            <person name="Barry K."/>
            <person name="Bills G."/>
            <person name="Bluhm B."/>
            <person name="Cannon C."/>
            <person name="Castanera R."/>
            <person name="Culley D."/>
            <person name="Daum C."/>
            <person name="Ezra D."/>
            <person name="Gonzalez J."/>
            <person name="Henrissat B."/>
            <person name="Kuo A."/>
            <person name="Liang C."/>
            <person name="Lipzen A."/>
            <person name="Lutzoni F."/>
            <person name="Magnuson J."/>
            <person name="Mondo S."/>
            <person name="Nolan M."/>
            <person name="Ohm R."/>
            <person name="Pangilinan J."/>
            <person name="Park H.-J."/>
            <person name="Ramirez L."/>
            <person name="Alfaro M."/>
            <person name="Sun H."/>
            <person name="Tritt A."/>
            <person name="Yoshinaga Y."/>
            <person name="Zwiers L.-H."/>
            <person name="Turgeon B."/>
            <person name="Goodwin S."/>
            <person name="Spatafora J."/>
            <person name="Crous P."/>
            <person name="Grigoriev I."/>
        </authorList>
    </citation>
    <scope>NUCLEOTIDE SEQUENCE</scope>
    <source>
        <strain evidence="4">CBS 109.77</strain>
    </source>
</reference>
<feature type="domain" description="FAS1" evidence="3">
    <location>
        <begin position="18"/>
        <end position="206"/>
    </location>
</feature>
<dbReference type="Proteomes" id="UP000799757">
    <property type="component" value="Unassembled WGS sequence"/>
</dbReference>
<dbReference type="Gene3D" id="2.30.180.10">
    <property type="entry name" value="FAS1 domain"/>
    <property type="match status" value="2"/>
</dbReference>
<evidence type="ECO:0000259" key="3">
    <source>
        <dbReference type="PROSITE" id="PS50213"/>
    </source>
</evidence>
<name>A0A6A6WXB8_9PLEO</name>
<dbReference type="SMART" id="SM00554">
    <property type="entry name" value="FAS1"/>
    <property type="match status" value="2"/>
</dbReference>
<feature type="chain" id="PRO_5025381663" evidence="2">
    <location>
        <begin position="19"/>
        <end position="371"/>
    </location>
</feature>
<feature type="region of interest" description="Disordered" evidence="1">
    <location>
        <begin position="344"/>
        <end position="371"/>
    </location>
</feature>
<protein>
    <submittedName>
        <fullName evidence="4">FAS1 domain-containing protein</fullName>
    </submittedName>
</protein>
<dbReference type="PANTHER" id="PTHR10900">
    <property type="entry name" value="PERIOSTIN-RELATED"/>
    <property type="match status" value="1"/>
</dbReference>
<feature type="compositionally biased region" description="Low complexity" evidence="1">
    <location>
        <begin position="358"/>
        <end position="371"/>
    </location>
</feature>
<proteinExistence type="predicted"/>
<feature type="signal peptide" evidence="2">
    <location>
        <begin position="1"/>
        <end position="18"/>
    </location>
</feature>
<dbReference type="Pfam" id="PF02469">
    <property type="entry name" value="Fasciclin"/>
    <property type="match status" value="2"/>
</dbReference>
<dbReference type="AlphaFoldDB" id="A0A6A6WXB8"/>
<dbReference type="InterPro" id="IPR036378">
    <property type="entry name" value="FAS1_dom_sf"/>
</dbReference>
<dbReference type="EMBL" id="MU002222">
    <property type="protein sequence ID" value="KAF2788367.1"/>
    <property type="molecule type" value="Genomic_DNA"/>
</dbReference>
<evidence type="ECO:0000256" key="1">
    <source>
        <dbReference type="SAM" id="MobiDB-lite"/>
    </source>
</evidence>
<dbReference type="InterPro" id="IPR000782">
    <property type="entry name" value="FAS1_domain"/>
</dbReference>
<dbReference type="PANTHER" id="PTHR10900:SF77">
    <property type="entry name" value="FI19380P1"/>
    <property type="match status" value="1"/>
</dbReference>